<dbReference type="AlphaFoldDB" id="A0A9W9L0B0"/>
<evidence type="ECO:0000313" key="2">
    <source>
        <dbReference type="EMBL" id="KAJ5129512.1"/>
    </source>
</evidence>
<evidence type="ECO:0000259" key="1">
    <source>
        <dbReference type="Pfam" id="PF00293"/>
    </source>
</evidence>
<evidence type="ECO:0000313" key="3">
    <source>
        <dbReference type="Proteomes" id="UP001149079"/>
    </source>
</evidence>
<keyword evidence="3" id="KW-1185">Reference proteome</keyword>
<organism evidence="2 3">
    <name type="scientific">Penicillium bovifimosum</name>
    <dbReference type="NCBI Taxonomy" id="126998"/>
    <lineage>
        <taxon>Eukaryota</taxon>
        <taxon>Fungi</taxon>
        <taxon>Dikarya</taxon>
        <taxon>Ascomycota</taxon>
        <taxon>Pezizomycotina</taxon>
        <taxon>Eurotiomycetes</taxon>
        <taxon>Eurotiomycetidae</taxon>
        <taxon>Eurotiales</taxon>
        <taxon>Aspergillaceae</taxon>
        <taxon>Penicillium</taxon>
    </lineage>
</organism>
<accession>A0A9W9L0B0</accession>
<dbReference type="OrthoDB" id="276276at2759"/>
<reference evidence="2" key="2">
    <citation type="journal article" date="2023" name="IMA Fungus">
        <title>Comparative genomic study of the Penicillium genus elucidates a diverse pangenome and 15 lateral gene transfer events.</title>
        <authorList>
            <person name="Petersen C."/>
            <person name="Sorensen T."/>
            <person name="Nielsen M.R."/>
            <person name="Sondergaard T.E."/>
            <person name="Sorensen J.L."/>
            <person name="Fitzpatrick D.A."/>
            <person name="Frisvad J.C."/>
            <person name="Nielsen K.L."/>
        </authorList>
    </citation>
    <scope>NUCLEOTIDE SEQUENCE</scope>
    <source>
        <strain evidence="2">IBT 22155</strain>
    </source>
</reference>
<dbReference type="Gene3D" id="3.90.79.10">
    <property type="entry name" value="Nucleoside Triphosphate Pyrophosphohydrolase"/>
    <property type="match status" value="1"/>
</dbReference>
<protein>
    <recommendedName>
        <fullName evidence="1">Nudix hydrolase domain-containing protein</fullName>
    </recommendedName>
</protein>
<dbReference type="Proteomes" id="UP001149079">
    <property type="component" value="Unassembled WGS sequence"/>
</dbReference>
<dbReference type="EMBL" id="JAPQKL010000005">
    <property type="protein sequence ID" value="KAJ5129512.1"/>
    <property type="molecule type" value="Genomic_DNA"/>
</dbReference>
<comment type="caution">
    <text evidence="2">The sequence shown here is derived from an EMBL/GenBank/DDBJ whole genome shotgun (WGS) entry which is preliminary data.</text>
</comment>
<name>A0A9W9L0B0_9EURO</name>
<gene>
    <name evidence="2" type="ORF">N7515_005551</name>
</gene>
<dbReference type="SUPFAM" id="SSF55811">
    <property type="entry name" value="Nudix"/>
    <property type="match status" value="1"/>
</dbReference>
<feature type="domain" description="Nudix hydrolase" evidence="1">
    <location>
        <begin position="23"/>
        <end position="134"/>
    </location>
</feature>
<reference evidence="2" key="1">
    <citation type="submission" date="2022-11" db="EMBL/GenBank/DDBJ databases">
        <authorList>
            <person name="Petersen C."/>
        </authorList>
    </citation>
    <scope>NUCLEOTIDE SEQUENCE</scope>
    <source>
        <strain evidence="2">IBT 22155</strain>
    </source>
</reference>
<sequence>MEDINITTKIGDLPQDKQWRIAISIFRNQGSPARKMVLLMKRRTCYSPEGTWQIPVLRPDDSDTTIGDAIRRYIAEQTGLRGIDIIEQAEPLGWSWGGRAYIQLNFGVRDRSVSLVSINPDRYIDYRWVRLSHLRWFEIPSTTKEVIQGASRIESIWY</sequence>
<dbReference type="GeneID" id="81405465"/>
<dbReference type="RefSeq" id="XP_056519891.1">
    <property type="nucleotide sequence ID" value="XM_056666295.1"/>
</dbReference>
<dbReference type="InterPro" id="IPR015797">
    <property type="entry name" value="NUDIX_hydrolase-like_dom_sf"/>
</dbReference>
<proteinExistence type="predicted"/>
<dbReference type="InterPro" id="IPR000086">
    <property type="entry name" value="NUDIX_hydrolase_dom"/>
</dbReference>
<dbReference type="Pfam" id="PF00293">
    <property type="entry name" value="NUDIX"/>
    <property type="match status" value="1"/>
</dbReference>